<keyword evidence="6" id="KW-0145">Chemotaxis</keyword>
<reference evidence="12" key="1">
    <citation type="journal article" date="2014" name="Genome Announc.">
        <title>Draft Genome Sequence of Clostridium straminisolvens Strain JCM 21531T, Isolated from a Cellulose-Degrading Bacterial Community.</title>
        <authorList>
            <person name="Yuki M."/>
            <person name="Oshima K."/>
            <person name="Suda W."/>
            <person name="Sakamoto M."/>
            <person name="Kitamura K."/>
            <person name="Iida T."/>
            <person name="Hattori M."/>
            <person name="Ohkuma M."/>
        </authorList>
    </citation>
    <scope>NUCLEOTIDE SEQUENCE [LARGE SCALE GENOMIC DNA]</scope>
    <source>
        <strain evidence="12">JCM 21531</strain>
    </source>
</reference>
<name>W4V835_9FIRM</name>
<comment type="caution">
    <text evidence="12">The sequence shown here is derived from an EMBL/GenBank/DDBJ whole genome shotgun (WGS) entry which is preliminary data.</text>
</comment>
<evidence type="ECO:0000256" key="5">
    <source>
        <dbReference type="ARBA" id="ARBA00022475"/>
    </source>
</evidence>
<evidence type="ECO:0000256" key="6">
    <source>
        <dbReference type="ARBA" id="ARBA00022500"/>
    </source>
</evidence>
<evidence type="ECO:0000313" key="13">
    <source>
        <dbReference type="Proteomes" id="UP000019109"/>
    </source>
</evidence>
<dbReference type="Gene3D" id="1.10.287.1700">
    <property type="match status" value="1"/>
</dbReference>
<evidence type="ECO:0000256" key="4">
    <source>
        <dbReference type="ARBA" id="ARBA00022448"/>
    </source>
</evidence>
<gene>
    <name evidence="12" type="ORF">JCM21531_2452</name>
</gene>
<dbReference type="AlphaFoldDB" id="W4V835"/>
<keyword evidence="12" id="KW-0969">Cilium</keyword>
<evidence type="ECO:0000256" key="1">
    <source>
        <dbReference type="ARBA" id="ARBA00004413"/>
    </source>
</evidence>
<dbReference type="InterPro" id="IPR052570">
    <property type="entry name" value="FliJ"/>
</dbReference>
<dbReference type="GO" id="GO:0044781">
    <property type="term" value="P:bacterial-type flagellum organization"/>
    <property type="evidence" value="ECO:0007669"/>
    <property type="project" value="UniProtKB-KW"/>
</dbReference>
<keyword evidence="5" id="KW-1003">Cell membrane</keyword>
<proteinExistence type="inferred from homology"/>
<keyword evidence="10" id="KW-1006">Bacterial flagellum protein export</keyword>
<keyword evidence="11" id="KW-0175">Coiled coil</keyword>
<evidence type="ECO:0000256" key="2">
    <source>
        <dbReference type="ARBA" id="ARBA00010004"/>
    </source>
</evidence>
<evidence type="ECO:0000256" key="3">
    <source>
        <dbReference type="ARBA" id="ARBA00020392"/>
    </source>
</evidence>
<comment type="similarity">
    <text evidence="2">Belongs to the FliJ family.</text>
</comment>
<dbReference type="GO" id="GO:0006935">
    <property type="term" value="P:chemotaxis"/>
    <property type="evidence" value="ECO:0007669"/>
    <property type="project" value="UniProtKB-KW"/>
</dbReference>
<comment type="subcellular location">
    <subcellularLocation>
        <location evidence="1">Cell membrane</location>
        <topology evidence="1">Peripheral membrane protein</topology>
        <orientation evidence="1">Cytoplasmic side</orientation>
    </subcellularLocation>
</comment>
<organism evidence="12 13">
    <name type="scientific">Acetivibrio straminisolvens JCM 21531</name>
    <dbReference type="NCBI Taxonomy" id="1294263"/>
    <lineage>
        <taxon>Bacteria</taxon>
        <taxon>Bacillati</taxon>
        <taxon>Bacillota</taxon>
        <taxon>Clostridia</taxon>
        <taxon>Eubacteriales</taxon>
        <taxon>Oscillospiraceae</taxon>
        <taxon>Acetivibrio</taxon>
    </lineage>
</organism>
<dbReference type="GO" id="GO:0015031">
    <property type="term" value="P:protein transport"/>
    <property type="evidence" value="ECO:0007669"/>
    <property type="project" value="UniProtKB-KW"/>
</dbReference>
<accession>W4V835</accession>
<evidence type="ECO:0000256" key="9">
    <source>
        <dbReference type="ARBA" id="ARBA00023136"/>
    </source>
</evidence>
<keyword evidence="8" id="KW-0653">Protein transport</keyword>
<dbReference type="EMBL" id="BAVR01000028">
    <property type="protein sequence ID" value="GAE88963.1"/>
    <property type="molecule type" value="Genomic_DNA"/>
</dbReference>
<dbReference type="GO" id="GO:0005886">
    <property type="term" value="C:plasma membrane"/>
    <property type="evidence" value="ECO:0007669"/>
    <property type="project" value="UniProtKB-SubCell"/>
</dbReference>
<keyword evidence="4" id="KW-0813">Transport</keyword>
<dbReference type="GO" id="GO:0009288">
    <property type="term" value="C:bacterial-type flagellum"/>
    <property type="evidence" value="ECO:0007669"/>
    <property type="project" value="InterPro"/>
</dbReference>
<keyword evidence="9" id="KW-0472">Membrane</keyword>
<dbReference type="PANTHER" id="PTHR38786">
    <property type="entry name" value="FLAGELLAR FLIJ PROTEIN"/>
    <property type="match status" value="1"/>
</dbReference>
<dbReference type="GO" id="GO:0071973">
    <property type="term" value="P:bacterial-type flagellum-dependent cell motility"/>
    <property type="evidence" value="ECO:0007669"/>
    <property type="project" value="InterPro"/>
</dbReference>
<keyword evidence="12" id="KW-0282">Flagellum</keyword>
<dbReference type="InterPro" id="IPR053716">
    <property type="entry name" value="Flag_assembly_chemotaxis_eff"/>
</dbReference>
<feature type="coiled-coil region" evidence="11">
    <location>
        <begin position="30"/>
        <end position="60"/>
    </location>
</feature>
<dbReference type="Pfam" id="PF02050">
    <property type="entry name" value="FliJ"/>
    <property type="match status" value="1"/>
</dbReference>
<protein>
    <recommendedName>
        <fullName evidence="3">Flagellar FliJ protein</fullName>
    </recommendedName>
</protein>
<keyword evidence="12" id="KW-0966">Cell projection</keyword>
<feature type="coiled-coil region" evidence="11">
    <location>
        <begin position="88"/>
        <end position="122"/>
    </location>
</feature>
<evidence type="ECO:0000313" key="12">
    <source>
        <dbReference type="EMBL" id="GAE88963.1"/>
    </source>
</evidence>
<evidence type="ECO:0000256" key="8">
    <source>
        <dbReference type="ARBA" id="ARBA00022927"/>
    </source>
</evidence>
<evidence type="ECO:0000256" key="7">
    <source>
        <dbReference type="ARBA" id="ARBA00022795"/>
    </source>
</evidence>
<keyword evidence="13" id="KW-1185">Reference proteome</keyword>
<evidence type="ECO:0000256" key="10">
    <source>
        <dbReference type="ARBA" id="ARBA00023225"/>
    </source>
</evidence>
<evidence type="ECO:0000256" key="11">
    <source>
        <dbReference type="SAM" id="Coils"/>
    </source>
</evidence>
<dbReference type="InterPro" id="IPR012823">
    <property type="entry name" value="Flagell_FliJ"/>
</dbReference>
<dbReference type="PANTHER" id="PTHR38786:SF1">
    <property type="entry name" value="FLAGELLAR FLIJ PROTEIN"/>
    <property type="match status" value="1"/>
</dbReference>
<sequence>MSRAGDDCGKFVFRMQTLLNLKIQIENGLKNDLGRAVQELERQKDILNRLNKEMDEYVHSVNSKSWEGISVGELREYNTYISYLSNRVKLQKENIKKAQLVVDKYRDKLIKAMQERKVLEKLREKKFEEYLKDQVKEEQKLNDEIVSFNISNSEE</sequence>
<keyword evidence="7" id="KW-1005">Bacterial flagellum biogenesis</keyword>
<dbReference type="Proteomes" id="UP000019109">
    <property type="component" value="Unassembled WGS sequence"/>
</dbReference>
<dbReference type="STRING" id="1294263.JCM21531_2452"/>
<dbReference type="NCBIfam" id="TIGR02473">
    <property type="entry name" value="flagell_FliJ"/>
    <property type="match status" value="1"/>
</dbReference>